<keyword evidence="8" id="KW-1185">Reference proteome</keyword>
<evidence type="ECO:0000256" key="3">
    <source>
        <dbReference type="ARBA" id="ARBA00022737"/>
    </source>
</evidence>
<dbReference type="Proteomes" id="UP000316508">
    <property type="component" value="Unassembled WGS sequence"/>
</dbReference>
<dbReference type="SMART" id="SM00706">
    <property type="entry name" value="TECPR"/>
    <property type="match status" value="3"/>
</dbReference>
<comment type="subcellular location">
    <subcellularLocation>
        <location evidence="1">Cell envelope</location>
    </subcellularLocation>
</comment>
<evidence type="ECO:0000259" key="6">
    <source>
        <dbReference type="Pfam" id="PF25390"/>
    </source>
</evidence>
<dbReference type="NCBIfam" id="TIGR02543">
    <property type="entry name" value="List_Bact_rpt"/>
    <property type="match status" value="1"/>
</dbReference>
<feature type="region of interest" description="Disordered" evidence="4">
    <location>
        <begin position="184"/>
        <end position="208"/>
    </location>
</feature>
<dbReference type="PANTHER" id="PTHR45982">
    <property type="entry name" value="REGULATOR OF CHROMOSOME CONDENSATION"/>
    <property type="match status" value="1"/>
</dbReference>
<feature type="region of interest" description="Disordered" evidence="4">
    <location>
        <begin position="860"/>
        <end position="882"/>
    </location>
</feature>
<feature type="compositionally biased region" description="Low complexity" evidence="4">
    <location>
        <begin position="247"/>
        <end position="262"/>
    </location>
</feature>
<dbReference type="InterPro" id="IPR042229">
    <property type="entry name" value="Listeria/Bacterioides_rpt_sf"/>
</dbReference>
<dbReference type="GO" id="GO:0005737">
    <property type="term" value="C:cytoplasm"/>
    <property type="evidence" value="ECO:0007669"/>
    <property type="project" value="TreeGrafter"/>
</dbReference>
<proteinExistence type="predicted"/>
<feature type="region of interest" description="Disordered" evidence="4">
    <location>
        <begin position="245"/>
        <end position="268"/>
    </location>
</feature>
<dbReference type="GO" id="GO:0005085">
    <property type="term" value="F:guanyl-nucleotide exchange factor activity"/>
    <property type="evidence" value="ECO:0007669"/>
    <property type="project" value="TreeGrafter"/>
</dbReference>
<comment type="caution">
    <text evidence="7">The sequence shown here is derived from an EMBL/GenBank/DDBJ whole genome shotgun (WGS) entry which is preliminary data.</text>
</comment>
<dbReference type="InterPro" id="IPR051553">
    <property type="entry name" value="Ran_GTPase-activating"/>
</dbReference>
<dbReference type="EMBL" id="VMHK01000002">
    <property type="protein sequence ID" value="TSJ83550.1"/>
    <property type="molecule type" value="Genomic_DNA"/>
</dbReference>
<dbReference type="Pfam" id="PF25390">
    <property type="entry name" value="WD40_RLD"/>
    <property type="match status" value="2"/>
</dbReference>
<dbReference type="InterPro" id="IPR000408">
    <property type="entry name" value="Reg_chr_condens"/>
</dbReference>
<dbReference type="Gene3D" id="2.60.40.4270">
    <property type="entry name" value="Listeria-Bacteroides repeat domain"/>
    <property type="match status" value="2"/>
</dbReference>
<dbReference type="InterPro" id="IPR013378">
    <property type="entry name" value="InlB-like_B-rpt"/>
</dbReference>
<keyword evidence="3" id="KW-0677">Repeat</keyword>
<dbReference type="PRINTS" id="PR00633">
    <property type="entry name" value="RCCNDNSATION"/>
</dbReference>
<evidence type="ECO:0000256" key="4">
    <source>
        <dbReference type="SAM" id="MobiDB-lite"/>
    </source>
</evidence>
<protein>
    <recommendedName>
        <fullName evidence="6">RCC1-like domain-containing protein</fullName>
    </recommendedName>
</protein>
<evidence type="ECO:0000256" key="5">
    <source>
        <dbReference type="SAM" id="Phobius"/>
    </source>
</evidence>
<feature type="compositionally biased region" description="Polar residues" evidence="4">
    <location>
        <begin position="494"/>
        <end position="511"/>
    </location>
</feature>
<feature type="region of interest" description="Disordered" evidence="4">
    <location>
        <begin position="491"/>
        <end position="513"/>
    </location>
</feature>
<dbReference type="PANTHER" id="PTHR45982:SF1">
    <property type="entry name" value="REGULATOR OF CHROMOSOME CONDENSATION"/>
    <property type="match status" value="1"/>
</dbReference>
<accession>A0A556R3T9</accession>
<dbReference type="InterPro" id="IPR009091">
    <property type="entry name" value="RCC1/BLIP-II"/>
</dbReference>
<dbReference type="InterPro" id="IPR058923">
    <property type="entry name" value="RCC1-like_dom"/>
</dbReference>
<dbReference type="Pfam" id="PF09479">
    <property type="entry name" value="Flg_new"/>
    <property type="match status" value="2"/>
</dbReference>
<dbReference type="Gene3D" id="2.130.10.30">
    <property type="entry name" value="Regulator of chromosome condensation 1/beta-lactamase-inhibitor protein II"/>
    <property type="match status" value="4"/>
</dbReference>
<keyword evidence="5" id="KW-1133">Transmembrane helix</keyword>
<keyword evidence="5" id="KW-0812">Transmembrane</keyword>
<name>A0A556R3T9_9BIFI</name>
<keyword evidence="2" id="KW-0344">Guanine-nucleotide releasing factor</keyword>
<dbReference type="GO" id="GO:0030313">
    <property type="term" value="C:cell envelope"/>
    <property type="evidence" value="ECO:0007669"/>
    <property type="project" value="UniProtKB-SubCell"/>
</dbReference>
<feature type="domain" description="RCC1-like" evidence="6">
    <location>
        <begin position="89"/>
        <end position="358"/>
    </location>
</feature>
<dbReference type="AlphaFoldDB" id="A0A556R3T9"/>
<reference evidence="7 8" key="1">
    <citation type="submission" date="2019-07" db="EMBL/GenBank/DDBJ databases">
        <title>Bifidobacterium asteroides genomes.</title>
        <authorList>
            <person name="Zheng H."/>
        </authorList>
    </citation>
    <scope>NUCLEOTIDE SEQUENCE [LARGE SCALE GENOMIC DNA]</scope>
    <source>
        <strain evidence="7 8">W8102</strain>
    </source>
</reference>
<evidence type="ECO:0000256" key="1">
    <source>
        <dbReference type="ARBA" id="ARBA00004196"/>
    </source>
</evidence>
<feature type="transmembrane region" description="Helical" evidence="5">
    <location>
        <begin position="1115"/>
        <end position="1134"/>
    </location>
</feature>
<feature type="domain" description="RCC1-like" evidence="6">
    <location>
        <begin position="767"/>
        <end position="1041"/>
    </location>
</feature>
<keyword evidence="5" id="KW-0472">Membrane</keyword>
<dbReference type="Pfam" id="PF00415">
    <property type="entry name" value="RCC1"/>
    <property type="match status" value="1"/>
</dbReference>
<sequence>MRQNVKAGELAERPADPTRNGYVFEGWFKDGAHLAYDFNQPVTSSIILNAHWTKQLSQWTRGSSTWSINPDNGPTAGSTKITITPPSANSIHFTQISAGGAHSLALASDGNLYSWGSNSSGQLGRAVTNETPSGKPNLVTRPKGASSGFTWVQAVAGGGYSLAIGTDGNLYSWGSNGYGQLGRITDKDDSNTMKGDPTPKPVDKPTKADSSFTWTKVIAGADFALAFGSDGKLYSWGDAYNGELGRPSGNKPGSEPSSKPSPVTMPSGVHFTQVSAGFQHVLAIDTSGKLYGWGWNGLDLPGWSQQQTMPGLGTGASTPTQITKFGPSGNTWKQVSAGYMHSLGLVANGQLYSSVGCNAHDYCNIAHPSGTAKDFAWKQISAGSEYSLAIGSDGKLYGWGDNSKGQLAKDPNDYSTIADPTKVSTPSGVTYTQVRTGNQHVLALDSDGNLYSWGDNSSGQLGRDTGSAKNSIWASKIPFPEQPEISDIKFDGISGTNRSRNSDGTWSVSTPSHRKGQVDVTISWSMNGQQPDAHLLYTYIGPKYSVGFTSKNGSCPTPSGMPGNQSVVEGEQAKRPYPDPKSDGCMFDGWFIKDTKGDSNVAYDFSQPVTGGISLVAHWSPVDTHWSINPSQGNVLGGQQTTITPPDHSRGIRFNQLSAGGEQANILGFSEGVASDGNAYAWGSNQYGQLGQDPAKTTVQNTPTKVPLPDGVGSDFTYMKIAAGGAHTLAIGSNGILYSWGRNDHGQLGDDSTTDRYKPQPVNNPYTDKSFKAVQISAGAYDSAAIDDQGRVYTWGCEHTSYSDYGTVRSTPTLAKDPNGSSQGLHAVQVSVKWSFILALDEDGNVYAWGYNTNGQLGNGTAAGEHNKDYANDPKPVQDPKDASKTFKATQISVGTRHALAIGKEDGSLYTWGRINDTNYTRPTNDPANTGKTIKATQISAGTWHSLAIDQDGNAWGWGWNYYGQTGSGSTSDQQATPIKVTGPNKAGQGFKAVCISASHNHSLAIGQDGNAYAWGKNDYNQLGNTSIPTTGNSPKPIQTMFDPTPLNITGIRFDQTVIGTLRQNTDGSVTLATPAHNPGRADVIVDWTLGGIVQTKAHLPYTYEGMLPHAGSSGIMILLAAGLLAAAGAAAAGRHRWEARSLQA</sequence>
<dbReference type="PROSITE" id="PS50012">
    <property type="entry name" value="RCC1_3"/>
    <property type="match status" value="11"/>
</dbReference>
<evidence type="ECO:0000313" key="8">
    <source>
        <dbReference type="Proteomes" id="UP000316508"/>
    </source>
</evidence>
<evidence type="ECO:0000256" key="2">
    <source>
        <dbReference type="ARBA" id="ARBA00022658"/>
    </source>
</evidence>
<organism evidence="7 8">
    <name type="scientific">Bifidobacterium apousia</name>
    <dbReference type="NCBI Taxonomy" id="2750996"/>
    <lineage>
        <taxon>Bacteria</taxon>
        <taxon>Bacillati</taxon>
        <taxon>Actinomycetota</taxon>
        <taxon>Actinomycetes</taxon>
        <taxon>Bifidobacteriales</taxon>
        <taxon>Bifidobacteriaceae</taxon>
        <taxon>Bifidobacterium</taxon>
    </lineage>
</organism>
<gene>
    <name evidence="7" type="ORF">FPK30_04165</name>
</gene>
<dbReference type="InterPro" id="IPR006624">
    <property type="entry name" value="Beta-propeller_rpt_TECPR"/>
</dbReference>
<dbReference type="PROSITE" id="PS00626">
    <property type="entry name" value="RCC1_2"/>
    <property type="match status" value="1"/>
</dbReference>
<feature type="compositionally biased region" description="Basic and acidic residues" evidence="4">
    <location>
        <begin position="865"/>
        <end position="882"/>
    </location>
</feature>
<evidence type="ECO:0000313" key="7">
    <source>
        <dbReference type="EMBL" id="TSJ83550.1"/>
    </source>
</evidence>
<dbReference type="SUPFAM" id="SSF50985">
    <property type="entry name" value="RCC1/BLIP-II"/>
    <property type="match status" value="3"/>
</dbReference>
<dbReference type="Pfam" id="PF13540">
    <property type="entry name" value="RCC1_2"/>
    <property type="match status" value="2"/>
</dbReference>